<protein>
    <submittedName>
        <fullName evidence="2">Uncharacterized protein</fullName>
    </submittedName>
</protein>
<reference evidence="2" key="1">
    <citation type="submission" date="2021-06" db="EMBL/GenBank/DDBJ databases">
        <title>50 bacteria genomes isolated from Dapeng, Shenzhen, China.</title>
        <authorList>
            <person name="Zheng W."/>
            <person name="Yu S."/>
            <person name="Huang Y."/>
        </authorList>
    </citation>
    <scope>NUCLEOTIDE SEQUENCE</scope>
    <source>
        <strain evidence="2">DP4N28-2</strain>
    </source>
</reference>
<comment type="caution">
    <text evidence="2">The sequence shown here is derived from an EMBL/GenBank/DDBJ whole genome shotgun (WGS) entry which is preliminary data.</text>
</comment>
<proteinExistence type="predicted"/>
<evidence type="ECO:0000313" key="2">
    <source>
        <dbReference type="EMBL" id="MBY6217365.1"/>
    </source>
</evidence>
<dbReference type="RefSeq" id="WP_222404499.1">
    <property type="nucleotide sequence ID" value="NZ_JAHVKP010000001.1"/>
</dbReference>
<dbReference type="AlphaFoldDB" id="A0A9Q3S029"/>
<dbReference type="EMBL" id="JAHVKP010000001">
    <property type="protein sequence ID" value="MBY6217365.1"/>
    <property type="molecule type" value="Genomic_DNA"/>
</dbReference>
<organism evidence="2 3">
    <name type="scientific">Qipengyuania aquimaris</name>
    <dbReference type="NCBI Taxonomy" id="255984"/>
    <lineage>
        <taxon>Bacteria</taxon>
        <taxon>Pseudomonadati</taxon>
        <taxon>Pseudomonadota</taxon>
        <taxon>Alphaproteobacteria</taxon>
        <taxon>Sphingomonadales</taxon>
        <taxon>Erythrobacteraceae</taxon>
        <taxon>Qipengyuania</taxon>
    </lineage>
</organism>
<sequence length="280" mass="30725">MHYSYDALLGAAAELEQYSGYLDGEELKQSQQAQAAFTSIRNRFVYDALATGDDAEEVKGRVTQDLETLVAEHPDWEGPALVVRDELLMRIDEESGKNPTWRKVVRYAPIALGVALVVAYFGTKFYNDIDMSPPPNTPEAYVARAQALEKTLRYDDWASTRTRRGGAVKSILLWPISPSDAEVLGAQEIAGFAFEAEGFLKEQGLPCSFTSMGTDEELSDGELAYLEGFAERLQSESLEWDDEPQYTMLTEAADQLGCPALGGEMPESADAEAPDSPGQS</sequence>
<evidence type="ECO:0000313" key="3">
    <source>
        <dbReference type="Proteomes" id="UP000824927"/>
    </source>
</evidence>
<accession>A0A9Q3S029</accession>
<feature type="region of interest" description="Disordered" evidence="1">
    <location>
        <begin position="257"/>
        <end position="280"/>
    </location>
</feature>
<name>A0A9Q3S029_9SPHN</name>
<gene>
    <name evidence="2" type="ORF">KUV31_03310</name>
</gene>
<evidence type="ECO:0000256" key="1">
    <source>
        <dbReference type="SAM" id="MobiDB-lite"/>
    </source>
</evidence>
<dbReference type="Proteomes" id="UP000824927">
    <property type="component" value="Unassembled WGS sequence"/>
</dbReference>